<organism evidence="8 9">
    <name type="scientific">Roseburia faecis</name>
    <dbReference type="NCBI Taxonomy" id="301302"/>
    <lineage>
        <taxon>Bacteria</taxon>
        <taxon>Bacillati</taxon>
        <taxon>Bacillota</taxon>
        <taxon>Clostridia</taxon>
        <taxon>Lachnospirales</taxon>
        <taxon>Lachnospiraceae</taxon>
        <taxon>Roseburia</taxon>
    </lineage>
</organism>
<evidence type="ECO:0000259" key="7">
    <source>
        <dbReference type="PROSITE" id="PS51935"/>
    </source>
</evidence>
<gene>
    <name evidence="8" type="ORF">M72_06791</name>
</gene>
<keyword evidence="4" id="KW-0788">Thiol protease</keyword>
<keyword evidence="3" id="KW-0378">Hydrolase</keyword>
<dbReference type="InterPro" id="IPR003646">
    <property type="entry name" value="SH3-like_bac-type"/>
</dbReference>
<dbReference type="PROSITE" id="PS51781">
    <property type="entry name" value="SH3B"/>
    <property type="match status" value="2"/>
</dbReference>
<dbReference type="OrthoDB" id="9808890at2"/>
<reference evidence="9" key="1">
    <citation type="submission" date="2015-05" db="EMBL/GenBank/DDBJ databases">
        <authorList>
            <consortium name="Pathogen Informatics"/>
        </authorList>
    </citation>
    <scope>NUCLEOTIDE SEQUENCE [LARGE SCALE GENOMIC DNA]</scope>
    <source>
        <strain evidence="9">M72</strain>
    </source>
</reference>
<dbReference type="EMBL" id="CVRR01000019">
    <property type="protein sequence ID" value="CRL38443.1"/>
    <property type="molecule type" value="Genomic_DNA"/>
</dbReference>
<dbReference type="Pfam" id="PF00877">
    <property type="entry name" value="NLPC_P60"/>
    <property type="match status" value="1"/>
</dbReference>
<feature type="chain" id="PRO_5005806514" evidence="5">
    <location>
        <begin position="25"/>
        <end position="384"/>
    </location>
</feature>
<dbReference type="Proteomes" id="UP000049979">
    <property type="component" value="Unassembled WGS sequence"/>
</dbReference>
<keyword evidence="5" id="KW-0732">Signal</keyword>
<evidence type="ECO:0000256" key="1">
    <source>
        <dbReference type="ARBA" id="ARBA00007074"/>
    </source>
</evidence>
<sequence>MNRMTKKRVGMVLAFSLTLTGAAAYIGIQQGNTDKTEAAGSLTAGVSASLNASEVEALDVTAGVTSQLYDKTDVAVAANEKQMVAQGIEDTQTKEAVSENTTEDTSICGYKNLGIAQVQGSLNVRKKASTDSKVVGKMTDKDACEIVSVKGDWAKITSGKVEGYVKTEYLLTGDAAKNVAKKEITKVVTVNTTTLRVREKASEDSAILSLVGEGEDLVVEDTKDGWYKVEVDDQKGYISGDYVEVTEKLPTASTVKELEYGEGYTDSRVSLVQFALQFVGNRYVWGGTSLTNGIDCSGFTMQVYARYGVGLPHHAASQPAYGNRISASEAKPGDLFFYGSGSSISHVGIYIGNGQIVHASNARTGIKISSAYYRTPICVISYLN</sequence>
<dbReference type="GO" id="GO:0008234">
    <property type="term" value="F:cysteine-type peptidase activity"/>
    <property type="evidence" value="ECO:0007669"/>
    <property type="project" value="UniProtKB-KW"/>
</dbReference>
<evidence type="ECO:0000313" key="8">
    <source>
        <dbReference type="EMBL" id="CRL38443.1"/>
    </source>
</evidence>
<dbReference type="SUPFAM" id="SSF50044">
    <property type="entry name" value="SH3-domain"/>
    <property type="match status" value="1"/>
</dbReference>
<keyword evidence="2" id="KW-0645">Protease</keyword>
<dbReference type="InterPro" id="IPR000064">
    <property type="entry name" value="NLP_P60_dom"/>
</dbReference>
<dbReference type="PANTHER" id="PTHR47053">
    <property type="entry name" value="MUREIN DD-ENDOPEPTIDASE MEPH-RELATED"/>
    <property type="match status" value="1"/>
</dbReference>
<dbReference type="GO" id="GO:0006508">
    <property type="term" value="P:proteolysis"/>
    <property type="evidence" value="ECO:0007669"/>
    <property type="project" value="UniProtKB-KW"/>
</dbReference>
<comment type="similarity">
    <text evidence="1">Belongs to the peptidase C40 family.</text>
</comment>
<keyword evidence="9" id="KW-1185">Reference proteome</keyword>
<evidence type="ECO:0000256" key="2">
    <source>
        <dbReference type="ARBA" id="ARBA00022670"/>
    </source>
</evidence>
<evidence type="ECO:0000256" key="5">
    <source>
        <dbReference type="SAM" id="SignalP"/>
    </source>
</evidence>
<dbReference type="InterPro" id="IPR036028">
    <property type="entry name" value="SH3-like_dom_sf"/>
</dbReference>
<dbReference type="Gene3D" id="2.30.30.40">
    <property type="entry name" value="SH3 Domains"/>
    <property type="match status" value="2"/>
</dbReference>
<evidence type="ECO:0000256" key="4">
    <source>
        <dbReference type="ARBA" id="ARBA00022807"/>
    </source>
</evidence>
<dbReference type="Pfam" id="PF08239">
    <property type="entry name" value="SH3_3"/>
    <property type="match status" value="2"/>
</dbReference>
<protein>
    <submittedName>
        <fullName evidence="8">N-acetylmuramoyl-L-alanine amidase, C-terminus</fullName>
    </submittedName>
</protein>
<dbReference type="InterPro" id="IPR051202">
    <property type="entry name" value="Peptidase_C40"/>
</dbReference>
<accession>A0A0M6WMI0</accession>
<dbReference type="SMART" id="SM00287">
    <property type="entry name" value="SH3b"/>
    <property type="match status" value="2"/>
</dbReference>
<proteinExistence type="inferred from homology"/>
<evidence type="ECO:0000313" key="9">
    <source>
        <dbReference type="Proteomes" id="UP000049979"/>
    </source>
</evidence>
<name>A0A0M6WMI0_9FIRM</name>
<evidence type="ECO:0000259" key="6">
    <source>
        <dbReference type="PROSITE" id="PS51781"/>
    </source>
</evidence>
<dbReference type="PANTHER" id="PTHR47053:SF1">
    <property type="entry name" value="MUREIN DD-ENDOPEPTIDASE MEPH-RELATED"/>
    <property type="match status" value="1"/>
</dbReference>
<dbReference type="AlphaFoldDB" id="A0A0M6WMI0"/>
<feature type="domain" description="SH3b" evidence="6">
    <location>
        <begin position="103"/>
        <end position="174"/>
    </location>
</feature>
<evidence type="ECO:0000256" key="3">
    <source>
        <dbReference type="ARBA" id="ARBA00022801"/>
    </source>
</evidence>
<dbReference type="Gene3D" id="3.90.1720.10">
    <property type="entry name" value="endopeptidase domain like (from Nostoc punctiforme)"/>
    <property type="match status" value="1"/>
</dbReference>
<feature type="signal peptide" evidence="5">
    <location>
        <begin position="1"/>
        <end position="24"/>
    </location>
</feature>
<dbReference type="RefSeq" id="WP_055067954.1">
    <property type="nucleotide sequence ID" value="NZ_CP173697.1"/>
</dbReference>
<dbReference type="InterPro" id="IPR038765">
    <property type="entry name" value="Papain-like_cys_pep_sf"/>
</dbReference>
<dbReference type="STRING" id="301302.ERS852420_00501"/>
<feature type="domain" description="NlpC/P60" evidence="7">
    <location>
        <begin position="265"/>
        <end position="384"/>
    </location>
</feature>
<dbReference type="PROSITE" id="PS51935">
    <property type="entry name" value="NLPC_P60"/>
    <property type="match status" value="1"/>
</dbReference>
<dbReference type="SUPFAM" id="SSF54001">
    <property type="entry name" value="Cysteine proteinases"/>
    <property type="match status" value="1"/>
</dbReference>
<feature type="domain" description="SH3b" evidence="6">
    <location>
        <begin position="183"/>
        <end position="247"/>
    </location>
</feature>